<dbReference type="PROSITE" id="PS01081">
    <property type="entry name" value="HTH_TETR_1"/>
    <property type="match status" value="1"/>
</dbReference>
<accession>A0A5B2Z9I0</accession>
<proteinExistence type="predicted"/>
<protein>
    <submittedName>
        <fullName evidence="5">TetR/AcrR family transcriptional regulator</fullName>
    </submittedName>
</protein>
<dbReference type="InterPro" id="IPR036271">
    <property type="entry name" value="Tet_transcr_reg_TetR-rel_C_sf"/>
</dbReference>
<feature type="region of interest" description="Disordered" evidence="3">
    <location>
        <begin position="1"/>
        <end position="54"/>
    </location>
</feature>
<reference evidence="5 6" key="1">
    <citation type="submission" date="2019-09" db="EMBL/GenBank/DDBJ databases">
        <title>Arenimonas chukotkensis sp. nov., a bacterium isolated from Chukotka hot spring, Arctic region, Russia.</title>
        <authorList>
            <person name="Zayulina K.S."/>
            <person name="Prokofeva M.I."/>
            <person name="Elcheninov A.G."/>
            <person name="Novikov A."/>
            <person name="Kochetkova T.V."/>
            <person name="Kublanov I.V."/>
        </authorList>
    </citation>
    <scope>NUCLEOTIDE SEQUENCE [LARGE SCALE GENOMIC DNA]</scope>
    <source>
        <strain evidence="5 6">3729k</strain>
    </source>
</reference>
<gene>
    <name evidence="5" type="ORF">F0415_06060</name>
</gene>
<evidence type="ECO:0000256" key="2">
    <source>
        <dbReference type="PROSITE-ProRule" id="PRU00335"/>
    </source>
</evidence>
<evidence type="ECO:0000256" key="3">
    <source>
        <dbReference type="SAM" id="MobiDB-lite"/>
    </source>
</evidence>
<evidence type="ECO:0000256" key="1">
    <source>
        <dbReference type="ARBA" id="ARBA00023125"/>
    </source>
</evidence>
<keyword evidence="1 2" id="KW-0238">DNA-binding</keyword>
<dbReference type="InterPro" id="IPR009057">
    <property type="entry name" value="Homeodomain-like_sf"/>
</dbReference>
<dbReference type="Proteomes" id="UP000322165">
    <property type="component" value="Unassembled WGS sequence"/>
</dbReference>
<dbReference type="PROSITE" id="PS50977">
    <property type="entry name" value="HTH_TETR_2"/>
    <property type="match status" value="1"/>
</dbReference>
<evidence type="ECO:0000259" key="4">
    <source>
        <dbReference type="PROSITE" id="PS50977"/>
    </source>
</evidence>
<organism evidence="5 6">
    <name type="scientific">Arenimonas fontis</name>
    <dbReference type="NCBI Taxonomy" id="2608255"/>
    <lineage>
        <taxon>Bacteria</taxon>
        <taxon>Pseudomonadati</taxon>
        <taxon>Pseudomonadota</taxon>
        <taxon>Gammaproteobacteria</taxon>
        <taxon>Lysobacterales</taxon>
        <taxon>Lysobacteraceae</taxon>
        <taxon>Arenimonas</taxon>
    </lineage>
</organism>
<comment type="caution">
    <text evidence="5">The sequence shown here is derived from an EMBL/GenBank/DDBJ whole genome shotgun (WGS) entry which is preliminary data.</text>
</comment>
<sequence length="254" mass="27403">MKRKPPDTPSRSEAPDVRPEGRSGRRAGARPARASAAGPARRTPGRPGADTPELRPRLLDAALACYVEKGIAATSLRDIAARASVTPAMLHYYFGDKDRLREAVIAERLMPAIGGLREAVLAAGEDPADVVGAFVNGIARLVAEHPWLPPLWVREVLSEGGALRGILLNQVGPAMARVMVGRFAAAQARGRLNPELDPRLLMVSLVGLTLFPAAGAPIWRRLFDADDLPFDAVRRHTLALLDRGLELSDEKNDR</sequence>
<dbReference type="PRINTS" id="PR00455">
    <property type="entry name" value="HTHTETR"/>
</dbReference>
<dbReference type="AlphaFoldDB" id="A0A5B2Z9I0"/>
<dbReference type="GO" id="GO:0000976">
    <property type="term" value="F:transcription cis-regulatory region binding"/>
    <property type="evidence" value="ECO:0007669"/>
    <property type="project" value="TreeGrafter"/>
</dbReference>
<dbReference type="GO" id="GO:0003700">
    <property type="term" value="F:DNA-binding transcription factor activity"/>
    <property type="evidence" value="ECO:0007669"/>
    <property type="project" value="TreeGrafter"/>
</dbReference>
<dbReference type="PANTHER" id="PTHR30055:SF219">
    <property type="entry name" value="TRANSCRIPTIONAL REGULATORY PROTEIN"/>
    <property type="match status" value="1"/>
</dbReference>
<dbReference type="Pfam" id="PF00440">
    <property type="entry name" value="TetR_N"/>
    <property type="match status" value="1"/>
</dbReference>
<feature type="compositionally biased region" description="Low complexity" evidence="3">
    <location>
        <begin position="29"/>
        <end position="49"/>
    </location>
</feature>
<evidence type="ECO:0000313" key="5">
    <source>
        <dbReference type="EMBL" id="KAA2284816.1"/>
    </source>
</evidence>
<feature type="compositionally biased region" description="Basic and acidic residues" evidence="3">
    <location>
        <begin position="13"/>
        <end position="23"/>
    </location>
</feature>
<evidence type="ECO:0000313" key="6">
    <source>
        <dbReference type="Proteomes" id="UP000322165"/>
    </source>
</evidence>
<dbReference type="InterPro" id="IPR050109">
    <property type="entry name" value="HTH-type_TetR-like_transc_reg"/>
</dbReference>
<dbReference type="InterPro" id="IPR001647">
    <property type="entry name" value="HTH_TetR"/>
</dbReference>
<dbReference type="RefSeq" id="WP_149860315.1">
    <property type="nucleotide sequence ID" value="NZ_VUOD01000004.1"/>
</dbReference>
<feature type="domain" description="HTH tetR-type" evidence="4">
    <location>
        <begin position="52"/>
        <end position="112"/>
    </location>
</feature>
<dbReference type="SUPFAM" id="SSF48498">
    <property type="entry name" value="Tetracyclin repressor-like, C-terminal domain"/>
    <property type="match status" value="1"/>
</dbReference>
<dbReference type="EMBL" id="VUOD01000004">
    <property type="protein sequence ID" value="KAA2284816.1"/>
    <property type="molecule type" value="Genomic_DNA"/>
</dbReference>
<dbReference type="PANTHER" id="PTHR30055">
    <property type="entry name" value="HTH-TYPE TRANSCRIPTIONAL REGULATOR RUTR"/>
    <property type="match status" value="1"/>
</dbReference>
<reference evidence="5 6" key="2">
    <citation type="submission" date="2019-09" db="EMBL/GenBank/DDBJ databases">
        <authorList>
            <person name="Mazur A."/>
        </authorList>
    </citation>
    <scope>NUCLEOTIDE SEQUENCE [LARGE SCALE GENOMIC DNA]</scope>
    <source>
        <strain evidence="5 6">3729k</strain>
    </source>
</reference>
<dbReference type="Gene3D" id="1.10.357.10">
    <property type="entry name" value="Tetracycline Repressor, domain 2"/>
    <property type="match status" value="1"/>
</dbReference>
<name>A0A5B2Z9I0_9GAMM</name>
<dbReference type="InterPro" id="IPR023772">
    <property type="entry name" value="DNA-bd_HTH_TetR-type_CS"/>
</dbReference>
<keyword evidence="6" id="KW-1185">Reference proteome</keyword>
<feature type="DNA-binding region" description="H-T-H motif" evidence="2">
    <location>
        <begin position="75"/>
        <end position="94"/>
    </location>
</feature>
<dbReference type="SUPFAM" id="SSF46689">
    <property type="entry name" value="Homeodomain-like"/>
    <property type="match status" value="1"/>
</dbReference>